<feature type="transmembrane region" description="Helical" evidence="1">
    <location>
        <begin position="61"/>
        <end position="79"/>
    </location>
</feature>
<evidence type="ECO:0000313" key="2">
    <source>
        <dbReference type="EMBL" id="REL31572.1"/>
    </source>
</evidence>
<feature type="transmembrane region" description="Helical" evidence="1">
    <location>
        <begin position="37"/>
        <end position="55"/>
    </location>
</feature>
<gene>
    <name evidence="2" type="ORF">DXX94_13050</name>
</gene>
<proteinExistence type="predicted"/>
<name>A0A3E0U6L7_9GAMM</name>
<keyword evidence="1" id="KW-1133">Transmembrane helix</keyword>
<evidence type="ECO:0000256" key="1">
    <source>
        <dbReference type="SAM" id="Phobius"/>
    </source>
</evidence>
<feature type="transmembrane region" description="Helical" evidence="1">
    <location>
        <begin position="86"/>
        <end position="105"/>
    </location>
</feature>
<dbReference type="InterPro" id="IPR008407">
    <property type="entry name" value="Brnchd-chn_aa_trnsp_AzlD"/>
</dbReference>
<dbReference type="Pfam" id="PF05437">
    <property type="entry name" value="AzlD"/>
    <property type="match status" value="1"/>
</dbReference>
<dbReference type="Proteomes" id="UP000256899">
    <property type="component" value="Unassembled WGS sequence"/>
</dbReference>
<organism evidence="2 3">
    <name type="scientific">Thalassotalea euphylliae</name>
    <dbReference type="NCBI Taxonomy" id="1655234"/>
    <lineage>
        <taxon>Bacteria</taxon>
        <taxon>Pseudomonadati</taxon>
        <taxon>Pseudomonadota</taxon>
        <taxon>Gammaproteobacteria</taxon>
        <taxon>Alteromonadales</taxon>
        <taxon>Colwelliaceae</taxon>
        <taxon>Thalassotalea</taxon>
    </lineage>
</organism>
<dbReference type="EMBL" id="QUOT01000001">
    <property type="protein sequence ID" value="REL31572.1"/>
    <property type="molecule type" value="Genomic_DNA"/>
</dbReference>
<keyword evidence="3" id="KW-1185">Reference proteome</keyword>
<reference evidence="3" key="1">
    <citation type="submission" date="2018-08" db="EMBL/GenBank/DDBJ databases">
        <title>Thalassotalea euphylliae genome.</title>
        <authorList>
            <person name="Summers S."/>
            <person name="Rice S.A."/>
            <person name="Freckelton M.L."/>
            <person name="Nedved B.T."/>
            <person name="Hadfield M.G."/>
        </authorList>
    </citation>
    <scope>NUCLEOTIDE SEQUENCE [LARGE SCALE GENOMIC DNA]</scope>
    <source>
        <strain evidence="3">H3</strain>
    </source>
</reference>
<dbReference type="RefSeq" id="WP_116016516.1">
    <property type="nucleotide sequence ID" value="NZ_QUOT01000001.1"/>
</dbReference>
<keyword evidence="1" id="KW-0812">Transmembrane</keyword>
<comment type="caution">
    <text evidence="2">The sequence shown here is derived from an EMBL/GenBank/DDBJ whole genome shotgun (WGS) entry which is preliminary data.</text>
</comment>
<feature type="transmembrane region" description="Helical" evidence="1">
    <location>
        <begin position="6"/>
        <end position="25"/>
    </location>
</feature>
<keyword evidence="1" id="KW-0472">Membrane</keyword>
<protein>
    <submittedName>
        <fullName evidence="2">AzlD domain-containing protein</fullName>
    </submittedName>
</protein>
<dbReference type="AlphaFoldDB" id="A0A3E0U6L7"/>
<sequence>MNEVLLIFGMFVVTFGIRYVLFAVADNIEFPDKLKRALNYVPIAVLTAIIFPAVFMPKGEFYASIENPYIVGAIVAIAISFWRKNMLLTVVAGLAAFAAWKWLIIS</sequence>
<accession>A0A3E0U6L7</accession>
<evidence type="ECO:0000313" key="3">
    <source>
        <dbReference type="Proteomes" id="UP000256899"/>
    </source>
</evidence>